<dbReference type="PANTHER" id="PTHR43464:SF23">
    <property type="entry name" value="JUVENILE HORMONE ACID O-METHYLTRANSFERASE"/>
    <property type="match status" value="1"/>
</dbReference>
<gene>
    <name evidence="2" type="ORF">GCM10009754_69440</name>
</gene>
<name>A0ABN2S959_9PSEU</name>
<evidence type="ECO:0000313" key="3">
    <source>
        <dbReference type="Proteomes" id="UP001501116"/>
    </source>
</evidence>
<dbReference type="EMBL" id="BAAANN010000037">
    <property type="protein sequence ID" value="GAA1982600.1"/>
    <property type="molecule type" value="Genomic_DNA"/>
</dbReference>
<sequence length="272" mass="29798">MRAAVAALFDRSSENYDAVGVDFFPVFAKQLLADVGIESGDRVLDAGCGRGAALFAAAERVGDEGSVTGIDLSPRMIELTEQEIDRRGLTNAVAAVMDAQEPALPAASYDVVLAAAVVFFLPDPAAGLRAWHALLAPGGRLGVTCFGANDPRWGRVEEIFRPFVPPSMIWAMLNPSSPFASTENFARAAVEAGFDEVSSTTRTHDVTFRDPEQWVRWSWSHGQRVFWELVPGEHRDEVRRRVLAELDRLREPGGTIVMRQQVRYAVARRAAS</sequence>
<protein>
    <recommendedName>
        <fullName evidence="1">Methyltransferase domain-containing protein</fullName>
    </recommendedName>
</protein>
<organism evidence="2 3">
    <name type="scientific">Amycolatopsis minnesotensis</name>
    <dbReference type="NCBI Taxonomy" id="337894"/>
    <lineage>
        <taxon>Bacteria</taxon>
        <taxon>Bacillati</taxon>
        <taxon>Actinomycetota</taxon>
        <taxon>Actinomycetes</taxon>
        <taxon>Pseudonocardiales</taxon>
        <taxon>Pseudonocardiaceae</taxon>
        <taxon>Amycolatopsis</taxon>
    </lineage>
</organism>
<feature type="domain" description="Methyltransferase" evidence="1">
    <location>
        <begin position="38"/>
        <end position="144"/>
    </location>
</feature>
<proteinExistence type="predicted"/>
<evidence type="ECO:0000313" key="2">
    <source>
        <dbReference type="EMBL" id="GAA1982600.1"/>
    </source>
</evidence>
<evidence type="ECO:0000259" key="1">
    <source>
        <dbReference type="Pfam" id="PF13847"/>
    </source>
</evidence>
<keyword evidence="3" id="KW-1185">Reference proteome</keyword>
<dbReference type="Pfam" id="PF13847">
    <property type="entry name" value="Methyltransf_31"/>
    <property type="match status" value="1"/>
</dbReference>
<dbReference type="Proteomes" id="UP001501116">
    <property type="component" value="Unassembled WGS sequence"/>
</dbReference>
<dbReference type="InterPro" id="IPR029063">
    <property type="entry name" value="SAM-dependent_MTases_sf"/>
</dbReference>
<accession>A0ABN2S959</accession>
<dbReference type="Gene3D" id="3.40.50.150">
    <property type="entry name" value="Vaccinia Virus protein VP39"/>
    <property type="match status" value="1"/>
</dbReference>
<dbReference type="SUPFAM" id="SSF53335">
    <property type="entry name" value="S-adenosyl-L-methionine-dependent methyltransferases"/>
    <property type="match status" value="1"/>
</dbReference>
<reference evidence="2 3" key="1">
    <citation type="journal article" date="2019" name="Int. J. Syst. Evol. Microbiol.">
        <title>The Global Catalogue of Microorganisms (GCM) 10K type strain sequencing project: providing services to taxonomists for standard genome sequencing and annotation.</title>
        <authorList>
            <consortium name="The Broad Institute Genomics Platform"/>
            <consortium name="The Broad Institute Genome Sequencing Center for Infectious Disease"/>
            <person name="Wu L."/>
            <person name="Ma J."/>
        </authorList>
    </citation>
    <scope>NUCLEOTIDE SEQUENCE [LARGE SCALE GENOMIC DNA]</scope>
    <source>
        <strain evidence="2 3">JCM 14545</strain>
    </source>
</reference>
<dbReference type="InterPro" id="IPR025714">
    <property type="entry name" value="Methyltranfer_dom"/>
</dbReference>
<dbReference type="CDD" id="cd02440">
    <property type="entry name" value="AdoMet_MTases"/>
    <property type="match status" value="1"/>
</dbReference>
<dbReference type="PANTHER" id="PTHR43464">
    <property type="entry name" value="METHYLTRANSFERASE"/>
    <property type="match status" value="1"/>
</dbReference>
<comment type="caution">
    <text evidence="2">The sequence shown here is derived from an EMBL/GenBank/DDBJ whole genome shotgun (WGS) entry which is preliminary data.</text>
</comment>